<dbReference type="GO" id="GO:0008889">
    <property type="term" value="F:glycerophosphodiester phosphodiesterase activity"/>
    <property type="evidence" value="ECO:0007669"/>
    <property type="project" value="UniProtKB-EC"/>
</dbReference>
<dbReference type="PROSITE" id="PS51704">
    <property type="entry name" value="GP_PDE"/>
    <property type="match status" value="1"/>
</dbReference>
<feature type="chain" id="PRO_5047381961" description="glycerophosphodiester phosphodiesterase" evidence="7">
    <location>
        <begin position="23"/>
        <end position="328"/>
    </location>
</feature>
<keyword evidence="5 9" id="KW-0378">Hydrolase</keyword>
<dbReference type="EC" id="3.1.4.46" evidence="2"/>
<reference evidence="10" key="1">
    <citation type="journal article" date="2019" name="Int. J. Syst. Evol. Microbiol.">
        <title>The Global Catalogue of Microorganisms (GCM) 10K type strain sequencing project: providing services to taxonomists for standard genome sequencing and annotation.</title>
        <authorList>
            <consortium name="The Broad Institute Genomics Platform"/>
            <consortium name="The Broad Institute Genome Sequencing Center for Infectious Disease"/>
            <person name="Wu L."/>
            <person name="Ma J."/>
        </authorList>
    </citation>
    <scope>NUCLEOTIDE SEQUENCE [LARGE SCALE GENOMIC DNA]</scope>
    <source>
        <strain evidence="10">KACC 12507</strain>
    </source>
</reference>
<name>A0ABV9LTH2_9ALTE</name>
<evidence type="ECO:0000256" key="4">
    <source>
        <dbReference type="ARBA" id="ARBA00022798"/>
    </source>
</evidence>
<dbReference type="InterPro" id="IPR030395">
    <property type="entry name" value="GP_PDE_dom"/>
</dbReference>
<comment type="similarity">
    <text evidence="1">Belongs to the glycerophosphoryl diester phosphodiesterase family.</text>
</comment>
<evidence type="ECO:0000256" key="2">
    <source>
        <dbReference type="ARBA" id="ARBA00012247"/>
    </source>
</evidence>
<proteinExistence type="inferred from homology"/>
<feature type="signal peptide" evidence="7">
    <location>
        <begin position="1"/>
        <end position="22"/>
    </location>
</feature>
<evidence type="ECO:0000313" key="10">
    <source>
        <dbReference type="Proteomes" id="UP001595897"/>
    </source>
</evidence>
<dbReference type="PANTHER" id="PTHR43620:SF7">
    <property type="entry name" value="GLYCEROPHOSPHODIESTER PHOSPHODIESTERASE GDPD5-RELATED"/>
    <property type="match status" value="1"/>
</dbReference>
<comment type="catalytic activity">
    <reaction evidence="6">
        <text>a sn-glycero-3-phosphodiester + H2O = an alcohol + sn-glycerol 3-phosphate + H(+)</text>
        <dbReference type="Rhea" id="RHEA:12969"/>
        <dbReference type="ChEBI" id="CHEBI:15377"/>
        <dbReference type="ChEBI" id="CHEBI:15378"/>
        <dbReference type="ChEBI" id="CHEBI:30879"/>
        <dbReference type="ChEBI" id="CHEBI:57597"/>
        <dbReference type="ChEBI" id="CHEBI:83408"/>
        <dbReference type="EC" id="3.1.4.46"/>
    </reaction>
</comment>
<dbReference type="RefSeq" id="WP_382406688.1">
    <property type="nucleotide sequence ID" value="NZ_JBHSGU010000002.1"/>
</dbReference>
<evidence type="ECO:0000313" key="9">
    <source>
        <dbReference type="EMBL" id="MFC4699812.1"/>
    </source>
</evidence>
<evidence type="ECO:0000256" key="7">
    <source>
        <dbReference type="SAM" id="SignalP"/>
    </source>
</evidence>
<accession>A0ABV9LTH2</accession>
<gene>
    <name evidence="9" type="primary">glpQ</name>
    <name evidence="9" type="ORF">ACFO4O_06560</name>
</gene>
<dbReference type="PANTHER" id="PTHR43620">
    <property type="entry name" value="GLYCEROPHOSPHORYL DIESTER PHOSPHODIESTERASE"/>
    <property type="match status" value="1"/>
</dbReference>
<keyword evidence="3 7" id="KW-0732">Signal</keyword>
<dbReference type="SUPFAM" id="SSF51695">
    <property type="entry name" value="PLC-like phosphodiesterases"/>
    <property type="match status" value="1"/>
</dbReference>
<evidence type="ECO:0000256" key="3">
    <source>
        <dbReference type="ARBA" id="ARBA00022729"/>
    </source>
</evidence>
<dbReference type="Gene3D" id="3.20.20.190">
    <property type="entry name" value="Phosphatidylinositol (PI) phosphodiesterase"/>
    <property type="match status" value="1"/>
</dbReference>
<evidence type="ECO:0000256" key="6">
    <source>
        <dbReference type="ARBA" id="ARBA00047512"/>
    </source>
</evidence>
<evidence type="ECO:0000256" key="5">
    <source>
        <dbReference type="ARBA" id="ARBA00022801"/>
    </source>
</evidence>
<dbReference type="NCBIfam" id="NF008354">
    <property type="entry name" value="PRK11143.1"/>
    <property type="match status" value="1"/>
</dbReference>
<protein>
    <recommendedName>
        <fullName evidence="2">glycerophosphodiester phosphodiesterase</fullName>
        <ecNumber evidence="2">3.1.4.46</ecNumber>
    </recommendedName>
</protein>
<keyword evidence="10" id="KW-1185">Reference proteome</keyword>
<comment type="caution">
    <text evidence="9">The sequence shown here is derived from an EMBL/GenBank/DDBJ whole genome shotgun (WGS) entry which is preliminary data.</text>
</comment>
<evidence type="ECO:0000256" key="1">
    <source>
        <dbReference type="ARBA" id="ARBA00007277"/>
    </source>
</evidence>
<dbReference type="InterPro" id="IPR017946">
    <property type="entry name" value="PLC-like_Pdiesterase_TIM-brl"/>
</dbReference>
<keyword evidence="4" id="KW-0319">Glycerol metabolism</keyword>
<dbReference type="Pfam" id="PF03009">
    <property type="entry name" value="GDPD"/>
    <property type="match status" value="1"/>
</dbReference>
<dbReference type="EMBL" id="JBHSGU010000002">
    <property type="protein sequence ID" value="MFC4699812.1"/>
    <property type="molecule type" value="Genomic_DNA"/>
</dbReference>
<sequence length="328" mass="37258">MKLFISTCFLLVLLSFSGVAKAIDIIAHRGASGFLPEHTKEALVLSFMQGADYIEQDLVATKDKQLIVLHDIHLETVTNVEQMFPSRARDDGRFYAIDFSLNELRTLSIHEREHTDNTLVYPNRYNGKAHFTVATFQEHVEVIRQLNRAFGKNVGVYPEIKAPSWHTSQGIDITALFMQALNDLDLNSASANIYVQSFEPEALKRIRFEYKSKVKLVQLIAENDWNESNTDYDLLKTVQGLDKVAQYANGIGPWIPHLIDEKTNTPTDLIKNAQTLGLVVHPYTYRADLYSDKEEAIRAFKRLKALGINGLFTDQVMPYMHNKNSPSP</sequence>
<organism evidence="9 10">
    <name type="scientific">Glaciecola siphonariae</name>
    <dbReference type="NCBI Taxonomy" id="521012"/>
    <lineage>
        <taxon>Bacteria</taxon>
        <taxon>Pseudomonadati</taxon>
        <taxon>Pseudomonadota</taxon>
        <taxon>Gammaproteobacteria</taxon>
        <taxon>Alteromonadales</taxon>
        <taxon>Alteromonadaceae</taxon>
        <taxon>Glaciecola</taxon>
    </lineage>
</organism>
<evidence type="ECO:0000259" key="8">
    <source>
        <dbReference type="PROSITE" id="PS51704"/>
    </source>
</evidence>
<feature type="domain" description="GP-PDE" evidence="8">
    <location>
        <begin position="23"/>
        <end position="323"/>
    </location>
</feature>
<dbReference type="Proteomes" id="UP001595897">
    <property type="component" value="Unassembled WGS sequence"/>
</dbReference>